<dbReference type="SUPFAM" id="SSF54495">
    <property type="entry name" value="UBC-like"/>
    <property type="match status" value="1"/>
</dbReference>
<evidence type="ECO:0000256" key="4">
    <source>
        <dbReference type="ARBA" id="ARBA00022741"/>
    </source>
</evidence>
<dbReference type="OrthoDB" id="19692at2759"/>
<gene>
    <name evidence="13" type="ORF">SeLEV6574_g07516</name>
</gene>
<dbReference type="PROSITE" id="PS50127">
    <property type="entry name" value="UBC_2"/>
    <property type="match status" value="1"/>
</dbReference>
<feature type="active site" description="Glycyl thioester intermediate" evidence="10">
    <location>
        <position position="537"/>
    </location>
</feature>
<dbReference type="Pfam" id="PF00179">
    <property type="entry name" value="UQ_con"/>
    <property type="match status" value="1"/>
</dbReference>
<evidence type="ECO:0000259" key="12">
    <source>
        <dbReference type="PROSITE" id="PS50127"/>
    </source>
</evidence>
<dbReference type="InterPro" id="IPR002885">
    <property type="entry name" value="PPR_rpt"/>
</dbReference>
<evidence type="ECO:0000256" key="8">
    <source>
        <dbReference type="ARBA" id="ARBA00031729"/>
    </source>
</evidence>
<dbReference type="InterPro" id="IPR011990">
    <property type="entry name" value="TPR-like_helical_dom_sf"/>
</dbReference>
<dbReference type="VEuPathDB" id="FungiDB:SeMB42_g03408"/>
<dbReference type="GO" id="GO:0061631">
    <property type="term" value="F:ubiquitin conjugating enzyme activity"/>
    <property type="evidence" value="ECO:0007669"/>
    <property type="project" value="UniProtKB-EC"/>
</dbReference>
<name>A0A507CCZ3_9FUNG</name>
<keyword evidence="5" id="KW-0833">Ubl conjugation pathway</keyword>
<evidence type="ECO:0000256" key="6">
    <source>
        <dbReference type="ARBA" id="ARBA00022840"/>
    </source>
</evidence>
<feature type="domain" description="UBC core" evidence="12">
    <location>
        <begin position="452"/>
        <end position="612"/>
    </location>
</feature>
<dbReference type="Gene3D" id="1.25.40.10">
    <property type="entry name" value="Tetratricopeptide repeat domain"/>
    <property type="match status" value="2"/>
</dbReference>
<evidence type="ECO:0000313" key="13">
    <source>
        <dbReference type="EMBL" id="TPX38927.1"/>
    </source>
</evidence>
<feature type="compositionally biased region" description="Pro residues" evidence="11">
    <location>
        <begin position="16"/>
        <end position="25"/>
    </location>
</feature>
<sequence>MFVVAVQSKHQHDMPPRPTTPPRIHPVPAYHPCATSPSTAPPRMCRTSQDLQRSLSRDDLLKSLRQHDAGLAWHIYKRLKFAGPRAIQLEDHAAMLNLTVSHTLPVWGARIAAKVVWNMQHMDDGARDKCEAATNFMDTRDYNNAMLVHLRNDDLARVYGMLKQMIAQAETLYQRDRILEASSCLPNARSYILIIASLVSSGNVAAALDMYHHVLQKQKWYTFEFNPDVVAILLDGLSKAGRLSDAELLYSRAAQAGLSFRVCGTEPHARSFRMVHEAMVRAYGYHNKLSQSKTVFDSIKDEPFFEKLPDLNAYDAMMEAYKCNNRRSEAEDLWSELLTRLHDYTTTTTTTTHTDEIIPHQTTFIHLMAARASDGDADAVSSLFDELSKCYIPSLDAFRIAILAHITDKRYKDAVGYYQRMVDRGYIAPPLLKEAVEKVLSLVHYSEKTASTALKRLMTEYKELTVNAPDGVTAGPINETDFFTWEALIAGPEDTPFEGGIFSATLTFPRDYPLAPPVMRFTCPIFHPNVYKDGTVCISILHPPGDDPTSYESASERWSPVQSVEKILLSVVSMIAEPNDESPANLDAAKMWRTDRPGYEKIVRQNVKVSLGLD</sequence>
<dbReference type="InterPro" id="IPR023313">
    <property type="entry name" value="UBQ-conjugating_AS"/>
</dbReference>
<evidence type="ECO:0000256" key="2">
    <source>
        <dbReference type="ARBA" id="ARBA00012486"/>
    </source>
</evidence>
<dbReference type="EMBL" id="QEAM01000543">
    <property type="protein sequence ID" value="TPX38927.1"/>
    <property type="molecule type" value="Genomic_DNA"/>
</dbReference>
<dbReference type="EC" id="2.3.2.23" evidence="2"/>
<evidence type="ECO:0000256" key="1">
    <source>
        <dbReference type="ARBA" id="ARBA00000485"/>
    </source>
</evidence>
<accession>A0A507CCZ3</accession>
<dbReference type="AlphaFoldDB" id="A0A507CCZ3"/>
<organism evidence="13 14">
    <name type="scientific">Synchytrium endobioticum</name>
    <dbReference type="NCBI Taxonomy" id="286115"/>
    <lineage>
        <taxon>Eukaryota</taxon>
        <taxon>Fungi</taxon>
        <taxon>Fungi incertae sedis</taxon>
        <taxon>Chytridiomycota</taxon>
        <taxon>Chytridiomycota incertae sedis</taxon>
        <taxon>Chytridiomycetes</taxon>
        <taxon>Synchytriales</taxon>
        <taxon>Synchytriaceae</taxon>
        <taxon>Synchytrium</taxon>
    </lineage>
</organism>
<comment type="catalytic activity">
    <reaction evidence="1">
        <text>S-ubiquitinyl-[E1 ubiquitin-activating enzyme]-L-cysteine + [E2 ubiquitin-conjugating enzyme]-L-cysteine = [E1 ubiquitin-activating enzyme]-L-cysteine + S-ubiquitinyl-[E2 ubiquitin-conjugating enzyme]-L-cysteine.</text>
        <dbReference type="EC" id="2.3.2.23"/>
    </reaction>
</comment>
<reference evidence="13 14" key="1">
    <citation type="journal article" date="2019" name="Sci. Rep.">
        <title>Comparative genomics of chytrid fungi reveal insights into the obligate biotrophic and pathogenic lifestyle of Synchytrium endobioticum.</title>
        <authorList>
            <person name="van de Vossenberg B.T.L.H."/>
            <person name="Warris S."/>
            <person name="Nguyen H.D.T."/>
            <person name="van Gent-Pelzer M.P.E."/>
            <person name="Joly D.L."/>
            <person name="van de Geest H.C."/>
            <person name="Bonants P.J.M."/>
            <person name="Smith D.S."/>
            <person name="Levesque C.A."/>
            <person name="van der Lee T.A.J."/>
        </authorList>
    </citation>
    <scope>NUCLEOTIDE SEQUENCE [LARGE SCALE GENOMIC DNA]</scope>
    <source>
        <strain evidence="13 14">LEV6574</strain>
    </source>
</reference>
<keyword evidence="6" id="KW-0067">ATP-binding</keyword>
<protein>
    <recommendedName>
        <fullName evidence="2">E2 ubiquitin-conjugating enzyme</fullName>
        <ecNumber evidence="2">2.3.2.23</ecNumber>
    </recommendedName>
    <alternativeName>
        <fullName evidence="9">E2 ubiquitin-conjugating enzyme 7</fullName>
    </alternativeName>
    <alternativeName>
        <fullName evidence="8">Ubiquitin carrier protein</fullName>
    </alternativeName>
    <alternativeName>
        <fullName evidence="7">Ubiquitin-protein ligase</fullName>
    </alternativeName>
</protein>
<comment type="caution">
    <text evidence="13">The sequence shown here is derived from an EMBL/GenBank/DDBJ whole genome shotgun (WGS) entry which is preliminary data.</text>
</comment>
<evidence type="ECO:0000256" key="7">
    <source>
        <dbReference type="ARBA" id="ARBA00030012"/>
    </source>
</evidence>
<dbReference type="SMART" id="SM00212">
    <property type="entry name" value="UBCc"/>
    <property type="match status" value="1"/>
</dbReference>
<dbReference type="GO" id="GO:0036503">
    <property type="term" value="P:ERAD pathway"/>
    <property type="evidence" value="ECO:0007669"/>
    <property type="project" value="UniProtKB-ARBA"/>
</dbReference>
<feature type="region of interest" description="Disordered" evidence="11">
    <location>
        <begin position="7"/>
        <end position="51"/>
    </location>
</feature>
<evidence type="ECO:0000256" key="3">
    <source>
        <dbReference type="ARBA" id="ARBA00022679"/>
    </source>
</evidence>
<evidence type="ECO:0000256" key="10">
    <source>
        <dbReference type="PROSITE-ProRule" id="PRU10133"/>
    </source>
</evidence>
<dbReference type="PROSITE" id="PS00183">
    <property type="entry name" value="UBC_1"/>
    <property type="match status" value="1"/>
</dbReference>
<dbReference type="Pfam" id="PF01535">
    <property type="entry name" value="PPR"/>
    <property type="match status" value="1"/>
</dbReference>
<proteinExistence type="predicted"/>
<dbReference type="InterPro" id="IPR016135">
    <property type="entry name" value="UBQ-conjugating_enzyme/RWD"/>
</dbReference>
<dbReference type="FunFam" id="3.10.110.10:FF:000008">
    <property type="entry name" value="Ubiquitin-conjugating enzyme E2 G2"/>
    <property type="match status" value="1"/>
</dbReference>
<evidence type="ECO:0000256" key="9">
    <source>
        <dbReference type="ARBA" id="ARBA00077195"/>
    </source>
</evidence>
<keyword evidence="3" id="KW-0808">Transferase</keyword>
<evidence type="ECO:0000313" key="14">
    <source>
        <dbReference type="Proteomes" id="UP000320475"/>
    </source>
</evidence>
<dbReference type="GO" id="GO:0005524">
    <property type="term" value="F:ATP binding"/>
    <property type="evidence" value="ECO:0007669"/>
    <property type="project" value="UniProtKB-KW"/>
</dbReference>
<dbReference type="InterPro" id="IPR050113">
    <property type="entry name" value="Ub_conjugating_enzyme"/>
</dbReference>
<dbReference type="InterPro" id="IPR000608">
    <property type="entry name" value="UBC"/>
</dbReference>
<evidence type="ECO:0000256" key="11">
    <source>
        <dbReference type="SAM" id="MobiDB-lite"/>
    </source>
</evidence>
<evidence type="ECO:0000256" key="5">
    <source>
        <dbReference type="ARBA" id="ARBA00022786"/>
    </source>
</evidence>
<dbReference type="PANTHER" id="PTHR24067">
    <property type="entry name" value="UBIQUITIN-CONJUGATING ENZYME E2"/>
    <property type="match status" value="1"/>
</dbReference>
<dbReference type="Gene3D" id="3.10.110.10">
    <property type="entry name" value="Ubiquitin Conjugating Enzyme"/>
    <property type="match status" value="1"/>
</dbReference>
<dbReference type="CDD" id="cd23796">
    <property type="entry name" value="UBCc_UBE2G2"/>
    <property type="match status" value="1"/>
</dbReference>
<dbReference type="Proteomes" id="UP000320475">
    <property type="component" value="Unassembled WGS sequence"/>
</dbReference>
<keyword evidence="4" id="KW-0547">Nucleotide-binding</keyword>